<evidence type="ECO:0000256" key="7">
    <source>
        <dbReference type="ARBA" id="ARBA00007490"/>
    </source>
</evidence>
<dbReference type="GO" id="GO:0009236">
    <property type="term" value="P:cobalamin biosynthetic process"/>
    <property type="evidence" value="ECO:0007669"/>
    <property type="project" value="UniProtKB-UniRule"/>
</dbReference>
<dbReference type="EMBL" id="JAEHHL010000001">
    <property type="protein sequence ID" value="MBK0397834.1"/>
    <property type="molecule type" value="Genomic_DNA"/>
</dbReference>
<dbReference type="CDD" id="cd00544">
    <property type="entry name" value="CobU"/>
    <property type="match status" value="1"/>
</dbReference>
<keyword evidence="8 14" id="KW-0169">Cobalamin biosynthesis</keyword>
<evidence type="ECO:0000256" key="8">
    <source>
        <dbReference type="ARBA" id="ARBA00022573"/>
    </source>
</evidence>
<feature type="binding site" evidence="16">
    <location>
        <position position="60"/>
    </location>
    <ligand>
        <name>GTP</name>
        <dbReference type="ChEBI" id="CHEBI:37565"/>
    </ligand>
</feature>
<dbReference type="PIRSF" id="PIRSF006135">
    <property type="entry name" value="CobU"/>
    <property type="match status" value="1"/>
</dbReference>
<evidence type="ECO:0000256" key="5">
    <source>
        <dbReference type="ARBA" id="ARBA00004692"/>
    </source>
</evidence>
<comment type="catalytic activity">
    <reaction evidence="1 14">
        <text>adenosylcob(III)inamide + ATP = adenosylcob(III)inamide phosphate + ADP + H(+)</text>
        <dbReference type="Rhea" id="RHEA:15769"/>
        <dbReference type="ChEBI" id="CHEBI:2480"/>
        <dbReference type="ChEBI" id="CHEBI:15378"/>
        <dbReference type="ChEBI" id="CHEBI:30616"/>
        <dbReference type="ChEBI" id="CHEBI:58502"/>
        <dbReference type="ChEBI" id="CHEBI:456216"/>
        <dbReference type="EC" id="2.7.1.156"/>
    </reaction>
</comment>
<reference evidence="17" key="1">
    <citation type="submission" date="2020-12" db="EMBL/GenBank/DDBJ databases">
        <title>Bacterial taxonomy.</title>
        <authorList>
            <person name="Pan X."/>
        </authorList>
    </citation>
    <scope>NUCLEOTIDE SEQUENCE</scope>
    <source>
        <strain evidence="17">M0105</strain>
    </source>
</reference>
<dbReference type="EC" id="2.7.1.156" evidence="14"/>
<dbReference type="GO" id="GO:0008820">
    <property type="term" value="F:cobinamide phosphate guanylyltransferase activity"/>
    <property type="evidence" value="ECO:0007669"/>
    <property type="project" value="UniProtKB-UniRule"/>
</dbReference>
<dbReference type="InterPro" id="IPR027417">
    <property type="entry name" value="P-loop_NTPase"/>
</dbReference>
<organism evidence="17 18">
    <name type="scientific">Thermohalobaculum xanthum</name>
    <dbReference type="NCBI Taxonomy" id="2753746"/>
    <lineage>
        <taxon>Bacteria</taxon>
        <taxon>Pseudomonadati</taxon>
        <taxon>Pseudomonadota</taxon>
        <taxon>Alphaproteobacteria</taxon>
        <taxon>Rhodobacterales</taxon>
        <taxon>Paracoccaceae</taxon>
        <taxon>Thermohalobaculum</taxon>
    </lineage>
</organism>
<evidence type="ECO:0000256" key="9">
    <source>
        <dbReference type="ARBA" id="ARBA00022679"/>
    </source>
</evidence>
<dbReference type="UniPathway" id="UPA00148">
    <property type="reaction ID" value="UER00236"/>
</dbReference>
<evidence type="ECO:0000256" key="1">
    <source>
        <dbReference type="ARBA" id="ARBA00000312"/>
    </source>
</evidence>
<feature type="active site" description="GMP-histidine intermediate" evidence="15">
    <location>
        <position position="48"/>
    </location>
</feature>
<accession>A0A8J7M446</accession>
<feature type="binding site" evidence="16">
    <location>
        <position position="82"/>
    </location>
    <ligand>
        <name>GTP</name>
        <dbReference type="ChEBI" id="CHEBI:37565"/>
    </ligand>
</feature>
<dbReference type="SUPFAM" id="SSF52540">
    <property type="entry name" value="P-loop containing nucleoside triphosphate hydrolases"/>
    <property type="match status" value="1"/>
</dbReference>
<dbReference type="EC" id="2.7.7.62" evidence="14"/>
<sequence length="171" mass="18069">MHETLLILGGARSGKSARALTLAAEPPHVFVATAEALDAEMADRIARHRAERGDSWQVVEEPLDLAGAIAAHAAEGTTILVDCLTLWLSNLMHHGRDPEAETARLVAAIEAAPGRIVLVSNEIGLGLAPMNELGRAFRDAQGRLNQRIAAVADHVEFVAAGLPLTLKGGPR</sequence>
<dbReference type="InterPro" id="IPR003203">
    <property type="entry name" value="CobU/CobP"/>
</dbReference>
<dbReference type="Proteomes" id="UP000655420">
    <property type="component" value="Unassembled WGS sequence"/>
</dbReference>
<comment type="catalytic activity">
    <reaction evidence="3">
        <text>adenosylcob(III)inamide + GTP = adenosylcob(III)inamide phosphate + GDP + H(+)</text>
        <dbReference type="Rhea" id="RHEA:15765"/>
        <dbReference type="ChEBI" id="CHEBI:2480"/>
        <dbReference type="ChEBI" id="CHEBI:15378"/>
        <dbReference type="ChEBI" id="CHEBI:37565"/>
        <dbReference type="ChEBI" id="CHEBI:58189"/>
        <dbReference type="ChEBI" id="CHEBI:58502"/>
        <dbReference type="EC" id="2.7.1.156"/>
    </reaction>
</comment>
<dbReference type="GO" id="GO:0005525">
    <property type="term" value="F:GTP binding"/>
    <property type="evidence" value="ECO:0007669"/>
    <property type="project" value="UniProtKB-UniRule"/>
</dbReference>
<evidence type="ECO:0000256" key="10">
    <source>
        <dbReference type="ARBA" id="ARBA00022741"/>
    </source>
</evidence>
<keyword evidence="10 14" id="KW-0547">Nucleotide-binding</keyword>
<keyword evidence="17" id="KW-0548">Nucleotidyltransferase</keyword>
<comment type="similarity">
    <text evidence="7 14">Belongs to the CobU/CobP family.</text>
</comment>
<comment type="pathway">
    <text evidence="6 14">Cofactor biosynthesis; adenosylcobalamin biosynthesis; adenosylcobalamin from cob(II)yrinate a,c-diamide: step 5/7.</text>
</comment>
<gene>
    <name evidence="17" type="primary">cobU</name>
    <name evidence="17" type="ORF">H0I76_01410</name>
</gene>
<keyword evidence="12 14" id="KW-0067">ATP-binding</keyword>
<comment type="pathway">
    <text evidence="5 14">Cofactor biosynthesis; adenosylcobalamin biosynthesis; adenosylcobalamin from cob(II)yrinate a,c-diamide: step 6/7.</text>
</comment>
<comment type="caution">
    <text evidence="17">The sequence shown here is derived from an EMBL/GenBank/DDBJ whole genome shotgun (WGS) entry which is preliminary data.</text>
</comment>
<dbReference type="RefSeq" id="WP_200606055.1">
    <property type="nucleotide sequence ID" value="NZ_JAEHHL010000001.1"/>
</dbReference>
<evidence type="ECO:0000313" key="18">
    <source>
        <dbReference type="Proteomes" id="UP000655420"/>
    </source>
</evidence>
<evidence type="ECO:0000256" key="3">
    <source>
        <dbReference type="ARBA" id="ARBA00001522"/>
    </source>
</evidence>
<keyword evidence="13 14" id="KW-0342">GTP-binding</keyword>
<keyword evidence="9 14" id="KW-0808">Transferase</keyword>
<dbReference type="AlphaFoldDB" id="A0A8J7M446"/>
<feature type="binding site" evidence="16">
    <location>
        <begin position="49"/>
        <end position="52"/>
    </location>
    <ligand>
        <name>GTP</name>
        <dbReference type="ChEBI" id="CHEBI:37565"/>
    </ligand>
</feature>
<dbReference type="GO" id="GO:0005524">
    <property type="term" value="F:ATP binding"/>
    <property type="evidence" value="ECO:0007669"/>
    <property type="project" value="UniProtKB-UniRule"/>
</dbReference>
<keyword evidence="18" id="KW-1185">Reference proteome</keyword>
<comment type="catalytic activity">
    <reaction evidence="2 14">
        <text>adenosylcob(III)inamide phosphate + GTP + H(+) = adenosylcob(III)inamide-GDP + diphosphate</text>
        <dbReference type="Rhea" id="RHEA:22712"/>
        <dbReference type="ChEBI" id="CHEBI:15378"/>
        <dbReference type="ChEBI" id="CHEBI:33019"/>
        <dbReference type="ChEBI" id="CHEBI:37565"/>
        <dbReference type="ChEBI" id="CHEBI:58502"/>
        <dbReference type="ChEBI" id="CHEBI:60487"/>
        <dbReference type="EC" id="2.7.7.62"/>
    </reaction>
</comment>
<name>A0A8J7M446_9RHOB</name>
<feature type="binding site" evidence="16">
    <location>
        <begin position="9"/>
        <end position="16"/>
    </location>
    <ligand>
        <name>GTP</name>
        <dbReference type="ChEBI" id="CHEBI:37565"/>
    </ligand>
</feature>
<dbReference type="PANTHER" id="PTHR34848:SF1">
    <property type="entry name" value="BIFUNCTIONAL ADENOSYLCOBALAMIN BIOSYNTHESIS PROTEIN COBU"/>
    <property type="match status" value="1"/>
</dbReference>
<evidence type="ECO:0000256" key="4">
    <source>
        <dbReference type="ARBA" id="ARBA00003889"/>
    </source>
</evidence>
<dbReference type="GO" id="GO:0043752">
    <property type="term" value="F:adenosylcobinamide kinase activity"/>
    <property type="evidence" value="ECO:0007669"/>
    <property type="project" value="UniProtKB-EC"/>
</dbReference>
<evidence type="ECO:0000256" key="14">
    <source>
        <dbReference type="PIRNR" id="PIRNR006135"/>
    </source>
</evidence>
<keyword evidence="11 14" id="KW-0418">Kinase</keyword>
<comment type="function">
    <text evidence="4 14">Catalyzes ATP-dependent phosphorylation of adenosylcobinamide and addition of GMP to adenosylcobinamide phosphate.</text>
</comment>
<evidence type="ECO:0000313" key="17">
    <source>
        <dbReference type="EMBL" id="MBK0397834.1"/>
    </source>
</evidence>
<evidence type="ECO:0000256" key="6">
    <source>
        <dbReference type="ARBA" id="ARBA00005159"/>
    </source>
</evidence>
<feature type="binding site" evidence="16">
    <location>
        <begin position="32"/>
        <end position="34"/>
    </location>
    <ligand>
        <name>GTP</name>
        <dbReference type="ChEBI" id="CHEBI:37565"/>
    </ligand>
</feature>
<dbReference type="Gene3D" id="3.40.50.300">
    <property type="entry name" value="P-loop containing nucleotide triphosphate hydrolases"/>
    <property type="match status" value="1"/>
</dbReference>
<evidence type="ECO:0000256" key="2">
    <source>
        <dbReference type="ARBA" id="ARBA00000711"/>
    </source>
</evidence>
<evidence type="ECO:0000256" key="16">
    <source>
        <dbReference type="PIRSR" id="PIRSR006135-2"/>
    </source>
</evidence>
<dbReference type="PANTHER" id="PTHR34848">
    <property type="match status" value="1"/>
</dbReference>
<evidence type="ECO:0000256" key="11">
    <source>
        <dbReference type="ARBA" id="ARBA00022777"/>
    </source>
</evidence>
<evidence type="ECO:0000256" key="12">
    <source>
        <dbReference type="ARBA" id="ARBA00022840"/>
    </source>
</evidence>
<evidence type="ECO:0000256" key="15">
    <source>
        <dbReference type="PIRSR" id="PIRSR006135-1"/>
    </source>
</evidence>
<dbReference type="NCBIfam" id="NF004469">
    <property type="entry name" value="PRK05800.1"/>
    <property type="match status" value="1"/>
</dbReference>
<protein>
    <recommendedName>
        <fullName evidence="14">Bifunctional adenosylcobalamin biosynthesis protein</fullName>
        <ecNumber evidence="14">2.7.1.156</ecNumber>
        <ecNumber evidence="14">2.7.7.62</ecNumber>
    </recommendedName>
</protein>
<dbReference type="Pfam" id="PF02283">
    <property type="entry name" value="CobU"/>
    <property type="match status" value="1"/>
</dbReference>
<proteinExistence type="inferred from homology"/>
<evidence type="ECO:0000256" key="13">
    <source>
        <dbReference type="ARBA" id="ARBA00023134"/>
    </source>
</evidence>